<comment type="similarity">
    <text evidence="2">Belongs to the GSP N family.</text>
</comment>
<evidence type="ECO:0000256" key="8">
    <source>
        <dbReference type="ARBA" id="ARBA00022927"/>
    </source>
</evidence>
<dbReference type="EMBL" id="QGUB01000009">
    <property type="protein sequence ID" value="PWW43663.1"/>
    <property type="molecule type" value="Genomic_DNA"/>
</dbReference>
<dbReference type="InterPro" id="IPR022792">
    <property type="entry name" value="T2SS_protein-GspN"/>
</dbReference>
<comment type="caution">
    <text evidence="11">The sequence shown here is derived from an EMBL/GenBank/DDBJ whole genome shotgun (WGS) entry which is preliminary data.</text>
</comment>
<organism evidence="11 12">
    <name type="scientific">Melaminivora alkalimesophila</name>
    <dbReference type="NCBI Taxonomy" id="1165852"/>
    <lineage>
        <taxon>Bacteria</taxon>
        <taxon>Pseudomonadati</taxon>
        <taxon>Pseudomonadota</taxon>
        <taxon>Betaproteobacteria</taxon>
        <taxon>Burkholderiales</taxon>
        <taxon>Comamonadaceae</taxon>
        <taxon>Melaminivora</taxon>
    </lineage>
</organism>
<dbReference type="GO" id="GO:0015627">
    <property type="term" value="C:type II protein secretion system complex"/>
    <property type="evidence" value="ECO:0007669"/>
    <property type="project" value="InterPro"/>
</dbReference>
<keyword evidence="6" id="KW-0997">Cell inner membrane</keyword>
<dbReference type="AlphaFoldDB" id="A0A317R8T4"/>
<name>A0A317R8T4_9BURK</name>
<evidence type="ECO:0000256" key="2">
    <source>
        <dbReference type="ARBA" id="ARBA00007208"/>
    </source>
</evidence>
<dbReference type="Proteomes" id="UP000246483">
    <property type="component" value="Unassembled WGS sequence"/>
</dbReference>
<evidence type="ECO:0000256" key="9">
    <source>
        <dbReference type="ARBA" id="ARBA00023136"/>
    </source>
</evidence>
<evidence type="ECO:0000256" key="1">
    <source>
        <dbReference type="ARBA" id="ARBA00004533"/>
    </source>
</evidence>
<reference evidence="11 12" key="1">
    <citation type="submission" date="2018-05" db="EMBL/GenBank/DDBJ databases">
        <title>Genomic Encyclopedia of Type Strains, Phase IV (KMG-IV): sequencing the most valuable type-strain genomes for metagenomic binning, comparative biology and taxonomic classification.</title>
        <authorList>
            <person name="Goeker M."/>
        </authorList>
    </citation>
    <scope>NUCLEOTIDE SEQUENCE [LARGE SCALE GENOMIC DNA]</scope>
    <source>
        <strain evidence="11 12">DSM 26006</strain>
    </source>
</reference>
<evidence type="ECO:0000256" key="7">
    <source>
        <dbReference type="ARBA" id="ARBA00022692"/>
    </source>
</evidence>
<evidence type="ECO:0000256" key="3">
    <source>
        <dbReference type="ARBA" id="ARBA00021563"/>
    </source>
</evidence>
<protein>
    <recommendedName>
        <fullName evidence="3">Type II secretion system protein N</fullName>
    </recommendedName>
    <alternativeName>
        <fullName evidence="10">General secretion pathway protein N</fullName>
    </alternativeName>
</protein>
<keyword evidence="4" id="KW-0813">Transport</keyword>
<dbReference type="GO" id="GO:0005886">
    <property type="term" value="C:plasma membrane"/>
    <property type="evidence" value="ECO:0007669"/>
    <property type="project" value="UniProtKB-SubCell"/>
</dbReference>
<keyword evidence="9" id="KW-0472">Membrane</keyword>
<keyword evidence="7" id="KW-0812">Transmembrane</keyword>
<evidence type="ECO:0000256" key="10">
    <source>
        <dbReference type="ARBA" id="ARBA00030772"/>
    </source>
</evidence>
<accession>A0A317R8T4</accession>
<keyword evidence="5" id="KW-1003">Cell membrane</keyword>
<evidence type="ECO:0000256" key="5">
    <source>
        <dbReference type="ARBA" id="ARBA00022475"/>
    </source>
</evidence>
<keyword evidence="12" id="KW-1185">Reference proteome</keyword>
<dbReference type="GO" id="GO:0015628">
    <property type="term" value="P:protein secretion by the type II secretion system"/>
    <property type="evidence" value="ECO:0007669"/>
    <property type="project" value="InterPro"/>
</dbReference>
<dbReference type="RefSeq" id="WP_244909174.1">
    <property type="nucleotide sequence ID" value="NZ_QGUB01000009.1"/>
</dbReference>
<keyword evidence="8" id="KW-0653">Protein transport</keyword>
<dbReference type="Pfam" id="PF01203">
    <property type="entry name" value="T2SSN"/>
    <property type="match status" value="1"/>
</dbReference>
<gene>
    <name evidence="11" type="ORF">DFR36_10914</name>
</gene>
<comment type="subcellular location">
    <subcellularLocation>
        <location evidence="1">Cell inner membrane</location>
    </subcellularLocation>
</comment>
<sequence>MMRAAAPRPPRHGSPQRAPWGWAAAGLGLGLVLALLAWAPAQWLASGVQRASGGQVQLHAARGLLWQGSAQLVLTGGAGSQDRVALPGRLHWRLRPAWRGARLQLSADCCTPEGPLQVLARAGWNSLQLQLRDGTSQWPAGALAGLGTPWNTVQLQGRLQLSTEGLQLSWSAGRLQVQGRARLDALAISSRLSTLRPLGSYRLALQGGDAPTLQLSTLEGALQLSGSGRWVGQRLRFEGEAAAAPGREAVLANLLNIIGRRQGARSIITL</sequence>
<evidence type="ECO:0000256" key="6">
    <source>
        <dbReference type="ARBA" id="ARBA00022519"/>
    </source>
</evidence>
<proteinExistence type="inferred from homology"/>
<evidence type="ECO:0000256" key="4">
    <source>
        <dbReference type="ARBA" id="ARBA00022448"/>
    </source>
</evidence>
<evidence type="ECO:0000313" key="11">
    <source>
        <dbReference type="EMBL" id="PWW43663.1"/>
    </source>
</evidence>
<evidence type="ECO:0000313" key="12">
    <source>
        <dbReference type="Proteomes" id="UP000246483"/>
    </source>
</evidence>